<accession>A0A381N6Q7</accession>
<proteinExistence type="predicted"/>
<dbReference type="EMBL" id="UINC01000111">
    <property type="protein sequence ID" value="SUZ49328.1"/>
    <property type="molecule type" value="Genomic_DNA"/>
</dbReference>
<sequence length="133" mass="14726">MGAERSAEVIRTYLGEVLAKRRFELIPEFVDQEMLDHATGMRGPDALHAHASGFCDNIPGVEIEIEDIFATEDAAFGIWNWKGDPIQSMGTSSNGNPVFPRRVLSVFRLRDGMLIDYEAFVDAGQVRAQISAP</sequence>
<organism evidence="2">
    <name type="scientific">marine metagenome</name>
    <dbReference type="NCBI Taxonomy" id="408172"/>
    <lineage>
        <taxon>unclassified sequences</taxon>
        <taxon>metagenomes</taxon>
        <taxon>ecological metagenomes</taxon>
    </lineage>
</organism>
<dbReference type="Gene3D" id="3.10.450.50">
    <property type="match status" value="1"/>
</dbReference>
<gene>
    <name evidence="2" type="ORF">METZ01_LOCUS2182</name>
</gene>
<reference evidence="2" key="1">
    <citation type="submission" date="2018-05" db="EMBL/GenBank/DDBJ databases">
        <authorList>
            <person name="Lanie J.A."/>
            <person name="Ng W.-L."/>
            <person name="Kazmierczak K.M."/>
            <person name="Andrzejewski T.M."/>
            <person name="Davidsen T.M."/>
            <person name="Wayne K.J."/>
            <person name="Tettelin H."/>
            <person name="Glass J.I."/>
            <person name="Rusch D."/>
            <person name="Podicherti R."/>
            <person name="Tsui H.-C.T."/>
            <person name="Winkler M.E."/>
        </authorList>
    </citation>
    <scope>NUCLEOTIDE SEQUENCE</scope>
</reference>
<protein>
    <recommendedName>
        <fullName evidence="1">SnoaL-like domain-containing protein</fullName>
    </recommendedName>
</protein>
<dbReference type="SUPFAM" id="SSF54427">
    <property type="entry name" value="NTF2-like"/>
    <property type="match status" value="1"/>
</dbReference>
<name>A0A381N6Q7_9ZZZZ</name>
<dbReference type="AlphaFoldDB" id="A0A381N6Q7"/>
<dbReference type="Pfam" id="PF12680">
    <property type="entry name" value="SnoaL_2"/>
    <property type="match status" value="1"/>
</dbReference>
<dbReference type="InterPro" id="IPR037401">
    <property type="entry name" value="SnoaL-like"/>
</dbReference>
<evidence type="ECO:0000259" key="1">
    <source>
        <dbReference type="Pfam" id="PF12680"/>
    </source>
</evidence>
<evidence type="ECO:0000313" key="2">
    <source>
        <dbReference type="EMBL" id="SUZ49328.1"/>
    </source>
</evidence>
<dbReference type="InterPro" id="IPR032710">
    <property type="entry name" value="NTF2-like_dom_sf"/>
</dbReference>
<feature type="domain" description="SnoaL-like" evidence="1">
    <location>
        <begin position="12"/>
        <end position="115"/>
    </location>
</feature>